<evidence type="ECO:0000256" key="7">
    <source>
        <dbReference type="ARBA" id="ARBA00022723"/>
    </source>
</evidence>
<dbReference type="InterPro" id="IPR046867">
    <property type="entry name" value="AldOxase/xan_DH_MoCoBD2"/>
</dbReference>
<reference evidence="17" key="1">
    <citation type="submission" date="2021-12" db="EMBL/GenBank/DDBJ databases">
        <authorList>
            <person name="Martin H S."/>
        </authorList>
    </citation>
    <scope>NUCLEOTIDE SEQUENCE</scope>
</reference>
<feature type="binding site" evidence="15">
    <location>
        <position position="607"/>
    </location>
    <ligand>
        <name>Mo-molybdopterin</name>
        <dbReference type="ChEBI" id="CHEBI:71302"/>
    </ligand>
    <ligandPart>
        <name>Mo</name>
        <dbReference type="ChEBI" id="CHEBI:28685"/>
    </ligandPart>
</feature>
<accession>A0A8J9YI48</accession>
<keyword evidence="5 15" id="KW-0500">Molybdenum</keyword>
<keyword evidence="14" id="KW-0274">FAD</keyword>
<keyword evidence="6" id="KW-0001">2Fe-2S</keyword>
<keyword evidence="7 15" id="KW-0479">Metal-binding</keyword>
<keyword evidence="11" id="KW-0576">Peroxisome</keyword>
<evidence type="ECO:0000256" key="1">
    <source>
        <dbReference type="ARBA" id="ARBA00001974"/>
    </source>
</evidence>
<dbReference type="GO" id="GO:0005777">
    <property type="term" value="C:peroxisome"/>
    <property type="evidence" value="ECO:0007669"/>
    <property type="project" value="UniProtKB-SubCell"/>
</dbReference>
<proteinExistence type="inferred from homology"/>
<evidence type="ECO:0000313" key="18">
    <source>
        <dbReference type="Proteomes" id="UP000838878"/>
    </source>
</evidence>
<dbReference type="InterPro" id="IPR036856">
    <property type="entry name" value="Ald_Oxase/Xan_DH_a/b_sf"/>
</dbReference>
<dbReference type="InterPro" id="IPR016169">
    <property type="entry name" value="FAD-bd_PCMH_sub2"/>
</dbReference>
<dbReference type="Gene3D" id="3.30.465.10">
    <property type="match status" value="1"/>
</dbReference>
<evidence type="ECO:0000256" key="10">
    <source>
        <dbReference type="ARBA" id="ARBA00023014"/>
    </source>
</evidence>
<dbReference type="PANTHER" id="PTHR11908">
    <property type="entry name" value="XANTHINE DEHYDROGENASE"/>
    <property type="match status" value="1"/>
</dbReference>
<evidence type="ECO:0000256" key="5">
    <source>
        <dbReference type="ARBA" id="ARBA00022505"/>
    </source>
</evidence>
<comment type="cofactor">
    <cofactor evidence="12">
        <name>[2Fe-2S] cluster</name>
        <dbReference type="ChEBI" id="CHEBI:190135"/>
    </cofactor>
</comment>
<dbReference type="SUPFAM" id="SSF56176">
    <property type="entry name" value="FAD-binding/transporter-associated domain-like"/>
    <property type="match status" value="1"/>
</dbReference>
<dbReference type="InterPro" id="IPR000674">
    <property type="entry name" value="Ald_Oxase/Xan_DH_a/b"/>
</dbReference>
<feature type="binding site" evidence="15">
    <location>
        <position position="873"/>
    </location>
    <ligand>
        <name>Mo-molybdopterin</name>
        <dbReference type="ChEBI" id="CHEBI:71302"/>
    </ligand>
    <ligandPart>
        <name>Mo</name>
        <dbReference type="ChEBI" id="CHEBI:28685"/>
    </ligandPart>
</feature>
<dbReference type="InterPro" id="IPR016166">
    <property type="entry name" value="FAD-bd_PCMH"/>
</dbReference>
<evidence type="ECO:0000256" key="14">
    <source>
        <dbReference type="PIRSR" id="PIRSR000127-2"/>
    </source>
</evidence>
<dbReference type="GO" id="GO:0071949">
    <property type="term" value="F:FAD binding"/>
    <property type="evidence" value="ECO:0007669"/>
    <property type="project" value="InterPro"/>
</dbReference>
<dbReference type="SMART" id="SM01008">
    <property type="entry name" value="Ald_Xan_dh_C"/>
    <property type="match status" value="1"/>
</dbReference>
<dbReference type="GO" id="GO:0005506">
    <property type="term" value="F:iron ion binding"/>
    <property type="evidence" value="ECO:0007669"/>
    <property type="project" value="InterPro"/>
</dbReference>
<evidence type="ECO:0000256" key="11">
    <source>
        <dbReference type="ARBA" id="ARBA00023140"/>
    </source>
</evidence>
<comment type="similarity">
    <text evidence="3">Belongs to the xanthine dehydrogenase family.</text>
</comment>
<dbReference type="InterPro" id="IPR037165">
    <property type="entry name" value="AldOxase/xan_DH_Mopterin-bd_sf"/>
</dbReference>
<evidence type="ECO:0000256" key="8">
    <source>
        <dbReference type="ARBA" id="ARBA00023002"/>
    </source>
</evidence>
<dbReference type="InterPro" id="IPR016208">
    <property type="entry name" value="Ald_Oxase/xanthine_DH-like"/>
</dbReference>
<dbReference type="PIRSF" id="PIRSF000127">
    <property type="entry name" value="Xanthine_DH"/>
    <property type="match status" value="1"/>
</dbReference>
<dbReference type="InterPro" id="IPR036318">
    <property type="entry name" value="FAD-bd_PCMH-like_sf"/>
</dbReference>
<dbReference type="Gene3D" id="3.30.365.10">
    <property type="entry name" value="Aldehyde oxidase/xanthine dehydrogenase, molybdopterin binding domain"/>
    <property type="match status" value="4"/>
</dbReference>
<feature type="active site" description="Proton acceptor" evidence="13">
    <location>
        <position position="1045"/>
    </location>
</feature>
<dbReference type="Pfam" id="PF20256">
    <property type="entry name" value="MoCoBD_2"/>
    <property type="match status" value="1"/>
</dbReference>
<dbReference type="PROSITE" id="PS51387">
    <property type="entry name" value="FAD_PCMH"/>
    <property type="match status" value="1"/>
</dbReference>
<evidence type="ECO:0000256" key="2">
    <source>
        <dbReference type="ARBA" id="ARBA00004275"/>
    </source>
</evidence>
<keyword evidence="18" id="KW-1185">Reference proteome</keyword>
<keyword evidence="9" id="KW-0408">Iron</keyword>
<dbReference type="SUPFAM" id="SSF56003">
    <property type="entry name" value="Molybdenum cofactor-binding domain"/>
    <property type="match status" value="1"/>
</dbReference>
<dbReference type="FunFam" id="3.30.390.50:FF:000003">
    <property type="entry name" value="Aldehyde oxidase1"/>
    <property type="match status" value="1"/>
</dbReference>
<keyword evidence="8" id="KW-0560">Oxidoreductase</keyword>
<dbReference type="OrthoDB" id="8300278at2759"/>
<feature type="binding site" evidence="15">
    <location>
        <position position="719"/>
    </location>
    <ligand>
        <name>Mo-molybdopterin</name>
        <dbReference type="ChEBI" id="CHEBI:71302"/>
    </ligand>
    <ligandPart>
        <name>Mo</name>
        <dbReference type="ChEBI" id="CHEBI:28685"/>
    </ligandPart>
</feature>
<dbReference type="Pfam" id="PF01315">
    <property type="entry name" value="Ald_Xan_dh_C"/>
    <property type="match status" value="1"/>
</dbReference>
<comment type="subcellular location">
    <subcellularLocation>
        <location evidence="2">Peroxisome</location>
    </subcellularLocation>
</comment>
<dbReference type="InterPro" id="IPR005107">
    <property type="entry name" value="CO_DH_flav_C"/>
</dbReference>
<dbReference type="FunFam" id="3.30.365.10:FF:000002">
    <property type="entry name" value="Xanthine dehydrogenase oxidase"/>
    <property type="match status" value="1"/>
</dbReference>
<feature type="domain" description="FAD-binding PCMH-type" evidence="16">
    <location>
        <begin position="52"/>
        <end position="232"/>
    </location>
</feature>
<dbReference type="PANTHER" id="PTHR11908:SF132">
    <property type="entry name" value="ALDEHYDE OXIDASE 1-RELATED"/>
    <property type="match status" value="1"/>
</dbReference>
<evidence type="ECO:0000256" key="9">
    <source>
        <dbReference type="ARBA" id="ARBA00023004"/>
    </source>
</evidence>
<evidence type="ECO:0000256" key="6">
    <source>
        <dbReference type="ARBA" id="ARBA00022714"/>
    </source>
</evidence>
<protein>
    <recommendedName>
        <fullName evidence="16">FAD-binding PCMH-type domain-containing protein</fullName>
    </recommendedName>
</protein>
<name>A0A8J9YI48_9NEOP</name>
<evidence type="ECO:0000256" key="3">
    <source>
        <dbReference type="ARBA" id="ARBA00006849"/>
    </source>
</evidence>
<dbReference type="InterPro" id="IPR036683">
    <property type="entry name" value="CO_DH_flav_C_dom_sf"/>
</dbReference>
<dbReference type="InterPro" id="IPR002346">
    <property type="entry name" value="Mopterin_DH_FAD-bd"/>
</dbReference>
<evidence type="ECO:0000256" key="4">
    <source>
        <dbReference type="ARBA" id="ARBA00011738"/>
    </source>
</evidence>
<evidence type="ECO:0000259" key="16">
    <source>
        <dbReference type="PROSITE" id="PS51387"/>
    </source>
</evidence>
<dbReference type="SUPFAM" id="SSF54665">
    <property type="entry name" value="CO dehydrogenase molybdoprotein N-domain-like"/>
    <property type="match status" value="1"/>
</dbReference>
<dbReference type="Pfam" id="PF00941">
    <property type="entry name" value="FAD_binding_5"/>
    <property type="match status" value="1"/>
</dbReference>
<organism evidence="17 18">
    <name type="scientific">Brenthis ino</name>
    <name type="common">lesser marbled fritillary</name>
    <dbReference type="NCBI Taxonomy" id="405034"/>
    <lineage>
        <taxon>Eukaryota</taxon>
        <taxon>Metazoa</taxon>
        <taxon>Ecdysozoa</taxon>
        <taxon>Arthropoda</taxon>
        <taxon>Hexapoda</taxon>
        <taxon>Insecta</taxon>
        <taxon>Pterygota</taxon>
        <taxon>Neoptera</taxon>
        <taxon>Endopterygota</taxon>
        <taxon>Lepidoptera</taxon>
        <taxon>Glossata</taxon>
        <taxon>Ditrysia</taxon>
        <taxon>Papilionoidea</taxon>
        <taxon>Nymphalidae</taxon>
        <taxon>Heliconiinae</taxon>
        <taxon>Argynnini</taxon>
        <taxon>Brenthis</taxon>
    </lineage>
</organism>
<feature type="non-terminal residue" evidence="17">
    <location>
        <position position="1102"/>
    </location>
</feature>
<gene>
    <name evidence="17" type="ORF">BINO364_LOCUS12229</name>
</gene>
<evidence type="ECO:0000313" key="17">
    <source>
        <dbReference type="EMBL" id="CAH0726811.1"/>
    </source>
</evidence>
<dbReference type="EMBL" id="OV170226">
    <property type="protein sequence ID" value="CAH0726811.1"/>
    <property type="molecule type" value="Genomic_DNA"/>
</dbReference>
<evidence type="ECO:0000256" key="13">
    <source>
        <dbReference type="PIRSR" id="PIRSR000127-1"/>
    </source>
</evidence>
<evidence type="ECO:0000256" key="12">
    <source>
        <dbReference type="ARBA" id="ARBA00034078"/>
    </source>
</evidence>
<sequence length="1102" mass="123574">MLANSKPKIFDIEDIMDPGDELKSICSQNTCNENDWCIVSKDNIEHNILHIVLRDGKHWYRAQSVADIFYVLRINGDDSYMLVAGNTGKGVKPIEGNPKILIDISTVSELKGYFIDQNLSIGAGNTLTEFMEILKEAVDTEYFDYLKVVINHLELVANVAIRNIGTIAGNLMLKHMHRNFPSDIFLLLQAIGAEVNILLTPDVTKSVTIKDFLAENMKGKIIKNILMPPFSRENKLVSFKVSARPRNAYAIVNAAFFYKLSQNNTVQKCRIAYGGLSPNFSRAKNTENMLLGKILFKNSTLKNASTVLSQELVVKENASDSSVQYRKQLALGLFYKDLLQLCPDDILILNYKSGAVSLHETHPVSKGSQIFISDPTMWPINQPVTKVEALIQCAGEAIYAEDLHKLPKEVYATFVLTSVWKGMIHSIDPKEALERPGVIAFYTANDIPGINSFTAPEDPNSLTNEEILCSGEVCYFNQPLGILVAESKDIANEAALLVKVTYRNVTKPRIDIRINKNSTQKTTLFRSIKGTSRGNNIVKVIKGEETIFGQYHFCLENMACVSWPTDDGLKVSSTSHYIDADQLMISRSLNIDQNSIDIEVRRVGGSFGLKLSRQTLVTTACSLVAYKLNRPCRFLMPLTIQTRAIGKRMPSSTNYEIGVDRNGVIQYLNYDIYNDNGYIVNELLIQFTACTYYNCYKKERWNFRSFNTITDTPSNSWFRSQGALESIHSTEIIMERVAYELGLDPLEVRLNNLDTDQFSDILEMIETIKTNSNYAKRRDIVESYNSSNRWKKRGLRFTLMNWQSSEPFLLNITLSVYHGDGSVAITHGGVEIGQGINTKAIQVCAYYLNIPMSKIKVKPSSTTANPNNSSTAASLTSQSVAIGVQRCCEQLLQRLKPIKAEMANPTWEELIAKAYTVGVNLQANGVCDFNDTFKYNVYGVTLAEVEVDILTGEWQLIQVDLIEDVGRSVSPAIDIGQLEGAFIQGVGYHTMEELVYDPNTGELLTDRTWNYFVPEGTDIPTIFNVYFSRRSYSYDVILGSKACSEPPICMGVVVPLAMREAIVSARRDTGIPTNQWFQIDGPYTVEKICLACETNLEDYKFN</sequence>
<dbReference type="GO" id="GO:0051537">
    <property type="term" value="F:2 iron, 2 sulfur cluster binding"/>
    <property type="evidence" value="ECO:0007669"/>
    <property type="project" value="UniProtKB-KW"/>
</dbReference>
<dbReference type="InterPro" id="IPR008274">
    <property type="entry name" value="AldOxase/xan_DH_MoCoBD1"/>
</dbReference>
<dbReference type="Proteomes" id="UP000838878">
    <property type="component" value="Chromosome 6"/>
</dbReference>
<comment type="subunit">
    <text evidence="4">Homodimer.</text>
</comment>
<dbReference type="Pfam" id="PF03450">
    <property type="entry name" value="CO_deh_flav_C"/>
    <property type="match status" value="1"/>
</dbReference>
<comment type="cofactor">
    <cofactor evidence="1 14">
        <name>FAD</name>
        <dbReference type="ChEBI" id="CHEBI:57692"/>
    </cofactor>
</comment>
<dbReference type="GO" id="GO:0016491">
    <property type="term" value="F:oxidoreductase activity"/>
    <property type="evidence" value="ECO:0007669"/>
    <property type="project" value="UniProtKB-KW"/>
</dbReference>
<dbReference type="SUPFAM" id="SSF55447">
    <property type="entry name" value="CO dehydrogenase flavoprotein C-terminal domain-like"/>
    <property type="match status" value="1"/>
</dbReference>
<comment type="cofactor">
    <cofactor evidence="15">
        <name>Mo-molybdopterin</name>
        <dbReference type="ChEBI" id="CHEBI:71302"/>
    </cofactor>
    <text evidence="15">Binds 1 Mo-molybdopterin (Mo-MPT) cofactor per subunit.</text>
</comment>
<dbReference type="Gene3D" id="3.30.390.50">
    <property type="entry name" value="CO dehydrogenase flavoprotein, C-terminal domain"/>
    <property type="match status" value="1"/>
</dbReference>
<evidence type="ECO:0000256" key="15">
    <source>
        <dbReference type="PIRSR" id="PIRSR000127-3"/>
    </source>
</evidence>
<dbReference type="Pfam" id="PF02738">
    <property type="entry name" value="MoCoBD_1"/>
    <property type="match status" value="1"/>
</dbReference>
<keyword evidence="10" id="KW-0411">Iron-sulfur</keyword>
<keyword evidence="14" id="KW-0285">Flavoprotein</keyword>
<dbReference type="Gene3D" id="3.90.1170.50">
    <property type="entry name" value="Aldehyde oxidase/xanthine dehydrogenase, a/b hammerhead"/>
    <property type="match status" value="1"/>
</dbReference>
<dbReference type="SMART" id="SM01092">
    <property type="entry name" value="CO_deh_flav_C"/>
    <property type="match status" value="1"/>
</dbReference>
<feature type="binding site" evidence="14">
    <location>
        <position position="240"/>
    </location>
    <ligand>
        <name>FAD</name>
        <dbReference type="ChEBI" id="CHEBI:57692"/>
    </ligand>
</feature>
<dbReference type="FunFam" id="3.30.465.10:FF:000013">
    <property type="entry name" value="Aldehyde oxidase"/>
    <property type="match status" value="1"/>
</dbReference>
<dbReference type="AlphaFoldDB" id="A0A8J9YI48"/>